<dbReference type="Proteomes" id="UP000254193">
    <property type="component" value="Unassembled WGS sequence"/>
</dbReference>
<protein>
    <submittedName>
        <fullName evidence="1">Uncharacterized protein</fullName>
    </submittedName>
</protein>
<sequence>MNCFQEPALYLLLFQSFFCQPVFQHISDFHVICFGKGEMAVAAYADFRQAHNAGLAAVAVGTVGEGLRHMDALNPTL</sequence>
<name>A0A378VKN5_NEILA</name>
<accession>A0A378VKN5</accession>
<dbReference type="EMBL" id="UGRO01000002">
    <property type="protein sequence ID" value="SUA17334.1"/>
    <property type="molecule type" value="Genomic_DNA"/>
</dbReference>
<organism evidence="1 2">
    <name type="scientific">Neisseria lactamica</name>
    <dbReference type="NCBI Taxonomy" id="486"/>
    <lineage>
        <taxon>Bacteria</taxon>
        <taxon>Pseudomonadati</taxon>
        <taxon>Pseudomonadota</taxon>
        <taxon>Betaproteobacteria</taxon>
        <taxon>Neisseriales</taxon>
        <taxon>Neisseriaceae</taxon>
        <taxon>Neisseria</taxon>
    </lineage>
</organism>
<keyword evidence="2" id="KW-1185">Reference proteome</keyword>
<proteinExistence type="predicted"/>
<dbReference type="AlphaFoldDB" id="A0A378VKN5"/>
<gene>
    <name evidence="1" type="ORF">NCTC10616_01000</name>
</gene>
<evidence type="ECO:0000313" key="1">
    <source>
        <dbReference type="EMBL" id="SUA17334.1"/>
    </source>
</evidence>
<evidence type="ECO:0000313" key="2">
    <source>
        <dbReference type="Proteomes" id="UP000254193"/>
    </source>
</evidence>
<reference evidence="1 2" key="1">
    <citation type="submission" date="2018-06" db="EMBL/GenBank/DDBJ databases">
        <authorList>
            <consortium name="Pathogen Informatics"/>
            <person name="Doyle S."/>
        </authorList>
    </citation>
    <scope>NUCLEOTIDE SEQUENCE [LARGE SCALE GENOMIC DNA]</scope>
    <source>
        <strain evidence="1 2">NCTC10616</strain>
    </source>
</reference>